<dbReference type="SUPFAM" id="SSF47413">
    <property type="entry name" value="lambda repressor-like DNA-binding domains"/>
    <property type="match status" value="1"/>
</dbReference>
<evidence type="ECO:0000313" key="3">
    <source>
        <dbReference type="Proteomes" id="UP000198861"/>
    </source>
</evidence>
<dbReference type="Proteomes" id="UP000199579">
    <property type="component" value="Unassembled WGS sequence"/>
</dbReference>
<dbReference type="AlphaFoldDB" id="A0A1I4EX20"/>
<dbReference type="Gene3D" id="3.30.240.10">
    <property type="entry name" value="CRO Repressor"/>
    <property type="match status" value="1"/>
</dbReference>
<gene>
    <name evidence="1" type="ORF">SAMN04244571_03150</name>
    <name evidence="2" type="ORF">SAMN04244574_03098</name>
</gene>
<sequence>MKRIPLHEFALEKGYTQAAVLLGLSQGALSKAIRLGRRIFVSCHKGGVFSAEEVRPFPSQNHPKRVA</sequence>
<protein>
    <submittedName>
        <fullName evidence="2">Cro protein</fullName>
    </submittedName>
</protein>
<accession>A0A1I4EX20</accession>
<dbReference type="EMBL" id="FOKJ01000058">
    <property type="protein sequence ID" value="SFB48576.1"/>
    <property type="molecule type" value="Genomic_DNA"/>
</dbReference>
<dbReference type="Pfam" id="PF09048">
    <property type="entry name" value="Cro"/>
    <property type="match status" value="1"/>
</dbReference>
<evidence type="ECO:0000313" key="2">
    <source>
        <dbReference type="EMBL" id="SFL09849.1"/>
    </source>
</evidence>
<dbReference type="InterPro" id="IPR010982">
    <property type="entry name" value="Lambda_DNA-bd_dom_sf"/>
</dbReference>
<dbReference type="InterPro" id="IPR000655">
    <property type="entry name" value="Cro-like"/>
</dbReference>
<keyword evidence="3" id="KW-1185">Reference proteome</keyword>
<evidence type="ECO:0000313" key="1">
    <source>
        <dbReference type="EMBL" id="SFB48576.1"/>
    </source>
</evidence>
<reference evidence="1 3" key="2">
    <citation type="submission" date="2016-10" db="EMBL/GenBank/DDBJ databases">
        <authorList>
            <person name="Varghese N."/>
            <person name="Submissions S."/>
        </authorList>
    </citation>
    <scope>NUCLEOTIDE SEQUENCE [LARGE SCALE GENOMIC DNA]</scope>
    <source>
        <strain evidence="1 3">DSM 282</strain>
    </source>
</reference>
<dbReference type="GO" id="GO:0006355">
    <property type="term" value="P:regulation of DNA-templated transcription"/>
    <property type="evidence" value="ECO:0007669"/>
    <property type="project" value="InterPro"/>
</dbReference>
<dbReference type="GO" id="GO:0003677">
    <property type="term" value="F:DNA binding"/>
    <property type="evidence" value="ECO:0007669"/>
    <property type="project" value="InterPro"/>
</dbReference>
<dbReference type="Proteomes" id="UP000198861">
    <property type="component" value="Unassembled WGS sequence"/>
</dbReference>
<organism evidence="2 4">
    <name type="scientific">Azotobacter beijerinckii</name>
    <dbReference type="NCBI Taxonomy" id="170623"/>
    <lineage>
        <taxon>Bacteria</taxon>
        <taxon>Pseudomonadati</taxon>
        <taxon>Pseudomonadota</taxon>
        <taxon>Gammaproteobacteria</taxon>
        <taxon>Pseudomonadales</taxon>
        <taxon>Pseudomonadaceae</taxon>
        <taxon>Azotobacter</taxon>
    </lineage>
</organism>
<dbReference type="RefSeq" id="WP_090941512.1">
    <property type="nucleotide sequence ID" value="NZ_FOKJ01000058.1"/>
</dbReference>
<dbReference type="InterPro" id="IPR038202">
    <property type="entry name" value="Cro_sf"/>
</dbReference>
<proteinExistence type="predicted"/>
<name>A0A1I4EX20_9GAMM</name>
<dbReference type="EMBL" id="FOSX01000056">
    <property type="protein sequence ID" value="SFL09849.1"/>
    <property type="molecule type" value="Genomic_DNA"/>
</dbReference>
<evidence type="ECO:0000313" key="4">
    <source>
        <dbReference type="Proteomes" id="UP000199579"/>
    </source>
</evidence>
<reference evidence="2 4" key="1">
    <citation type="submission" date="2016-10" db="EMBL/GenBank/DDBJ databases">
        <authorList>
            <person name="de Groot N.N."/>
        </authorList>
    </citation>
    <scope>NUCLEOTIDE SEQUENCE [LARGE SCALE GENOMIC DNA]</scope>
    <source>
        <strain evidence="2 4">DSM 381</strain>
    </source>
</reference>